<name>A0A0N8TE17_9PSED</name>
<accession>A0A0N8TE17</accession>
<dbReference type="PATRIC" id="fig|251703.9.peg.4119"/>
<comment type="caution">
    <text evidence="2">The sequence shown here is derived from an EMBL/GenBank/DDBJ whole genome shotgun (WGS) entry which is preliminary data.</text>
</comment>
<dbReference type="Proteomes" id="UP000050317">
    <property type="component" value="Unassembled WGS sequence"/>
</dbReference>
<sequence>MLEKVDLRSLSVEDVLASLGLPAHILPTVIEQLLRDFLAAGPNKPKSAPGTNAWQRGIEVIREETILLGWTPDEPNNQPRTVSPDKKVAITVSSGDANTGNPNKEPQTRNDKGSQTTKCAHYNSQQGELFPSQLNIVSLPRNEETPTEELWMLLFYVDLEKREVRYELSRPTSMSEKSKVNGWSHRLIMPPVSFDESTVRKTPDSPAEVDVPVTPKS</sequence>
<feature type="compositionally biased region" description="Polar residues" evidence="1">
    <location>
        <begin position="92"/>
        <end position="105"/>
    </location>
</feature>
<dbReference type="RefSeq" id="WP_044422790.1">
    <property type="nucleotide sequence ID" value="NZ_JYHK01000060.1"/>
</dbReference>
<protein>
    <submittedName>
        <fullName evidence="2">Uncharacterized protein</fullName>
    </submittedName>
</protein>
<organism evidence="2 3">
    <name type="scientific">Pseudomonas syringae pv. viburni</name>
    <dbReference type="NCBI Taxonomy" id="251703"/>
    <lineage>
        <taxon>Bacteria</taxon>
        <taxon>Pseudomonadati</taxon>
        <taxon>Pseudomonadota</taxon>
        <taxon>Gammaproteobacteria</taxon>
        <taxon>Pseudomonadales</taxon>
        <taxon>Pseudomonadaceae</taxon>
        <taxon>Pseudomonas</taxon>
    </lineage>
</organism>
<reference evidence="2 3" key="1">
    <citation type="submission" date="2015-09" db="EMBL/GenBank/DDBJ databases">
        <title>Genome announcement of multiple Pseudomonas syringae strains.</title>
        <authorList>
            <person name="Thakur S."/>
            <person name="Wang P.W."/>
            <person name="Gong Y."/>
            <person name="Weir B.S."/>
            <person name="Guttman D.S."/>
        </authorList>
    </citation>
    <scope>NUCLEOTIDE SEQUENCE [LARGE SCALE GENOMIC DNA]</scope>
    <source>
        <strain evidence="2 3">ICMP3963</strain>
    </source>
</reference>
<dbReference type="AlphaFoldDB" id="A0A0N8TE17"/>
<feature type="region of interest" description="Disordered" evidence="1">
    <location>
        <begin position="194"/>
        <end position="217"/>
    </location>
</feature>
<proteinExistence type="predicted"/>
<evidence type="ECO:0000313" key="3">
    <source>
        <dbReference type="Proteomes" id="UP000050317"/>
    </source>
</evidence>
<gene>
    <name evidence="2" type="ORF">ALO40_02947</name>
</gene>
<evidence type="ECO:0000313" key="2">
    <source>
        <dbReference type="EMBL" id="KPZ15145.1"/>
    </source>
</evidence>
<dbReference type="EMBL" id="LJRR01000234">
    <property type="protein sequence ID" value="KPZ15145.1"/>
    <property type="molecule type" value="Genomic_DNA"/>
</dbReference>
<feature type="region of interest" description="Disordered" evidence="1">
    <location>
        <begin position="92"/>
        <end position="118"/>
    </location>
</feature>
<evidence type="ECO:0000256" key="1">
    <source>
        <dbReference type="SAM" id="MobiDB-lite"/>
    </source>
</evidence>